<sequence>MAENILREAKELFEKQFKTKPTIAAFAPGRVNLIGEHTDYNDGFVLPMALSLVTVIVGSPVDGPQCQIVTSADGVDEPKLVTFANHSDDTPLAPAKPFWANYVKGVIANFGFKTPSFNAAIATTVPLGGGLSSSASLEVATCMFLEQLCPESKNRKQKDKALLCQKAEHEFANMPCGIMDQCISVMGQEGHALLLDCRSIETQAVPLSDPNVAVVVINSNVKHNLSDSEYPKRRKRCEDAAKILGLKSLRDASMSLLEGKKSELDDVTYRRARHVITEIQRTQDAVTALQKNDYELFGKLMVASHNSLRDDYEVSCSELDQLVKLALEVEGVYGSRMTGGGFGGCTVTLVKKSAVEKLTGHIKAGYDKATIYITSPASGAGILTV</sequence>
<evidence type="ECO:0000259" key="9">
    <source>
        <dbReference type="Pfam" id="PF00288"/>
    </source>
</evidence>
<evidence type="ECO:0000259" key="11">
    <source>
        <dbReference type="Pfam" id="PF10509"/>
    </source>
</evidence>
<evidence type="ECO:0000256" key="6">
    <source>
        <dbReference type="ARBA" id="ARBA00022840"/>
    </source>
</evidence>
<dbReference type="PRINTS" id="PR00473">
    <property type="entry name" value="GALCTOKINASE"/>
</dbReference>
<dbReference type="PROSITE" id="PS00627">
    <property type="entry name" value="GHMP_KINASES_ATP"/>
    <property type="match status" value="1"/>
</dbReference>
<dbReference type="PROSITE" id="PS00106">
    <property type="entry name" value="GALACTOKINASE"/>
    <property type="match status" value="1"/>
</dbReference>
<dbReference type="FunFam" id="3.30.230.10:FF:000040">
    <property type="entry name" value="Galactokinase 1"/>
    <property type="match status" value="1"/>
</dbReference>
<keyword evidence="5" id="KW-0418">Kinase</keyword>
<dbReference type="OrthoDB" id="275179at2759"/>
<evidence type="ECO:0000313" key="12">
    <source>
        <dbReference type="EMBL" id="CAB4018189.1"/>
    </source>
</evidence>
<dbReference type="PANTHER" id="PTHR10457">
    <property type="entry name" value="MEVALONATE KINASE/GALACTOKINASE"/>
    <property type="match status" value="1"/>
</dbReference>
<dbReference type="GO" id="GO:0006012">
    <property type="term" value="P:galactose metabolic process"/>
    <property type="evidence" value="ECO:0007669"/>
    <property type="project" value="InterPro"/>
</dbReference>
<feature type="domain" description="Galactokinase N-terminal" evidence="11">
    <location>
        <begin position="11"/>
        <end position="60"/>
    </location>
</feature>
<name>A0A6S7IMF5_PARCT</name>
<keyword evidence="3" id="KW-0479">Metal-binding</keyword>
<evidence type="ECO:0000256" key="5">
    <source>
        <dbReference type="ARBA" id="ARBA00022777"/>
    </source>
</evidence>
<comment type="similarity">
    <text evidence="1">Belongs to the GHMP kinase family. GalK subfamily.</text>
</comment>
<dbReference type="Pfam" id="PF08544">
    <property type="entry name" value="GHMP_kinases_C"/>
    <property type="match status" value="1"/>
</dbReference>
<comment type="caution">
    <text evidence="12">The sequence shown here is derived from an EMBL/GenBank/DDBJ whole genome shotgun (WGS) entry which is preliminary data.</text>
</comment>
<dbReference type="SUPFAM" id="SSF55060">
    <property type="entry name" value="GHMP Kinase, C-terminal domain"/>
    <property type="match status" value="1"/>
</dbReference>
<dbReference type="NCBIfam" id="TIGR00131">
    <property type="entry name" value="gal_kin"/>
    <property type="match status" value="1"/>
</dbReference>
<dbReference type="SUPFAM" id="SSF54211">
    <property type="entry name" value="Ribosomal protein S5 domain 2-like"/>
    <property type="match status" value="1"/>
</dbReference>
<evidence type="ECO:0000259" key="10">
    <source>
        <dbReference type="Pfam" id="PF08544"/>
    </source>
</evidence>
<dbReference type="GO" id="GO:0005524">
    <property type="term" value="F:ATP binding"/>
    <property type="evidence" value="ECO:0007669"/>
    <property type="project" value="UniProtKB-KW"/>
</dbReference>
<keyword evidence="4" id="KW-0547">Nucleotide-binding</keyword>
<protein>
    <submittedName>
        <fullName evidence="12">Galactokinase-like</fullName>
    </submittedName>
</protein>
<dbReference type="InterPro" id="IPR019741">
    <property type="entry name" value="Galactokinase_CS"/>
</dbReference>
<organism evidence="12 13">
    <name type="scientific">Paramuricea clavata</name>
    <name type="common">Red gorgonian</name>
    <name type="synonym">Violescent sea-whip</name>
    <dbReference type="NCBI Taxonomy" id="317549"/>
    <lineage>
        <taxon>Eukaryota</taxon>
        <taxon>Metazoa</taxon>
        <taxon>Cnidaria</taxon>
        <taxon>Anthozoa</taxon>
        <taxon>Octocorallia</taxon>
        <taxon>Malacalcyonacea</taxon>
        <taxon>Plexauridae</taxon>
        <taxon>Paramuricea</taxon>
    </lineage>
</organism>
<dbReference type="PRINTS" id="PR00959">
    <property type="entry name" value="MEVGALKINASE"/>
</dbReference>
<dbReference type="InterPro" id="IPR020568">
    <property type="entry name" value="Ribosomal_Su5_D2-typ_SF"/>
</dbReference>
<keyword evidence="13" id="KW-1185">Reference proteome</keyword>
<keyword evidence="6" id="KW-0067">ATP-binding</keyword>
<evidence type="ECO:0000313" key="13">
    <source>
        <dbReference type="Proteomes" id="UP001152795"/>
    </source>
</evidence>
<keyword evidence="8" id="KW-0119">Carbohydrate metabolism</keyword>
<dbReference type="Proteomes" id="UP001152795">
    <property type="component" value="Unassembled WGS sequence"/>
</dbReference>
<dbReference type="InterPro" id="IPR014721">
    <property type="entry name" value="Ribsml_uS5_D2-typ_fold_subgr"/>
</dbReference>
<dbReference type="InterPro" id="IPR006206">
    <property type="entry name" value="Mevalonate/galactokinase"/>
</dbReference>
<dbReference type="InterPro" id="IPR013750">
    <property type="entry name" value="GHMP_kinase_C_dom"/>
</dbReference>
<dbReference type="GO" id="GO:0004335">
    <property type="term" value="F:galactokinase activity"/>
    <property type="evidence" value="ECO:0007669"/>
    <property type="project" value="InterPro"/>
</dbReference>
<dbReference type="EMBL" id="CACRXK020009891">
    <property type="protein sequence ID" value="CAB4018189.1"/>
    <property type="molecule type" value="Genomic_DNA"/>
</dbReference>
<reference evidence="12" key="1">
    <citation type="submission" date="2020-04" db="EMBL/GenBank/DDBJ databases">
        <authorList>
            <person name="Alioto T."/>
            <person name="Alioto T."/>
            <person name="Gomez Garrido J."/>
        </authorList>
    </citation>
    <scope>NUCLEOTIDE SEQUENCE</scope>
    <source>
        <strain evidence="12">A484AB</strain>
    </source>
</reference>
<proteinExistence type="inferred from homology"/>
<keyword evidence="7" id="KW-0460">Magnesium</keyword>
<dbReference type="FunFam" id="3.30.70.890:FF:000001">
    <property type="entry name" value="Galactokinase"/>
    <property type="match status" value="1"/>
</dbReference>
<dbReference type="GO" id="GO:0005829">
    <property type="term" value="C:cytosol"/>
    <property type="evidence" value="ECO:0007669"/>
    <property type="project" value="TreeGrafter"/>
</dbReference>
<dbReference type="InterPro" id="IPR000705">
    <property type="entry name" value="Galactokinase"/>
</dbReference>
<feature type="domain" description="GHMP kinase C-terminal" evidence="10">
    <location>
        <begin position="286"/>
        <end position="363"/>
    </location>
</feature>
<dbReference type="InterPro" id="IPR019539">
    <property type="entry name" value="GalKase_N"/>
</dbReference>
<evidence type="ECO:0000256" key="4">
    <source>
        <dbReference type="ARBA" id="ARBA00022741"/>
    </source>
</evidence>
<feature type="domain" description="GHMP kinase N-terminal" evidence="9">
    <location>
        <begin position="101"/>
        <end position="188"/>
    </location>
</feature>
<gene>
    <name evidence="12" type="ORF">PACLA_8A048266</name>
</gene>
<evidence type="ECO:0000256" key="8">
    <source>
        <dbReference type="ARBA" id="ARBA00023277"/>
    </source>
</evidence>
<dbReference type="GO" id="GO:0046872">
    <property type="term" value="F:metal ion binding"/>
    <property type="evidence" value="ECO:0007669"/>
    <property type="project" value="UniProtKB-KW"/>
</dbReference>
<dbReference type="InterPro" id="IPR006203">
    <property type="entry name" value="GHMP_knse_ATP-bd_CS"/>
</dbReference>
<dbReference type="Pfam" id="PF00288">
    <property type="entry name" value="GHMP_kinases_N"/>
    <property type="match status" value="1"/>
</dbReference>
<dbReference type="Pfam" id="PF10509">
    <property type="entry name" value="GalKase_gal_bdg"/>
    <property type="match status" value="1"/>
</dbReference>
<dbReference type="AlphaFoldDB" id="A0A6S7IMF5"/>
<evidence type="ECO:0000256" key="1">
    <source>
        <dbReference type="ARBA" id="ARBA00006566"/>
    </source>
</evidence>
<evidence type="ECO:0000256" key="2">
    <source>
        <dbReference type="ARBA" id="ARBA00022679"/>
    </source>
</evidence>
<dbReference type="PIRSF" id="PIRSF000530">
    <property type="entry name" value="Galactokinase"/>
    <property type="match status" value="1"/>
</dbReference>
<evidence type="ECO:0000256" key="3">
    <source>
        <dbReference type="ARBA" id="ARBA00022723"/>
    </source>
</evidence>
<dbReference type="Gene3D" id="3.30.70.890">
    <property type="entry name" value="GHMP kinase, C-terminal domain"/>
    <property type="match status" value="1"/>
</dbReference>
<dbReference type="PANTHER" id="PTHR10457:SF7">
    <property type="entry name" value="GALACTOKINASE-RELATED"/>
    <property type="match status" value="1"/>
</dbReference>
<keyword evidence="2" id="KW-0808">Transferase</keyword>
<dbReference type="Gene3D" id="3.30.230.10">
    <property type="match status" value="1"/>
</dbReference>
<dbReference type="InterPro" id="IPR006204">
    <property type="entry name" value="GHMP_kinase_N_dom"/>
</dbReference>
<dbReference type="InterPro" id="IPR036554">
    <property type="entry name" value="GHMP_kinase_C_sf"/>
</dbReference>
<accession>A0A6S7IMF5</accession>
<evidence type="ECO:0000256" key="7">
    <source>
        <dbReference type="ARBA" id="ARBA00022842"/>
    </source>
</evidence>